<dbReference type="Pfam" id="PF00746">
    <property type="entry name" value="Gram_pos_anchor"/>
    <property type="match status" value="1"/>
</dbReference>
<dbReference type="PROSITE" id="PS50847">
    <property type="entry name" value="GRAM_POS_ANCHORING"/>
    <property type="match status" value="1"/>
</dbReference>
<proteinExistence type="predicted"/>
<evidence type="ECO:0000256" key="2">
    <source>
        <dbReference type="SAM" id="MobiDB-lite"/>
    </source>
</evidence>
<name>A0A6J7I037_9ZZZZ</name>
<keyword evidence="3" id="KW-0812">Transmembrane</keyword>
<evidence type="ECO:0000259" key="4">
    <source>
        <dbReference type="PROSITE" id="PS50847"/>
    </source>
</evidence>
<protein>
    <submittedName>
        <fullName evidence="5">Unannotated protein</fullName>
    </submittedName>
</protein>
<organism evidence="5">
    <name type="scientific">freshwater metagenome</name>
    <dbReference type="NCBI Taxonomy" id="449393"/>
    <lineage>
        <taxon>unclassified sequences</taxon>
        <taxon>metagenomes</taxon>
        <taxon>ecological metagenomes</taxon>
    </lineage>
</organism>
<keyword evidence="1" id="KW-0964">Secreted</keyword>
<feature type="region of interest" description="Disordered" evidence="2">
    <location>
        <begin position="161"/>
        <end position="216"/>
    </location>
</feature>
<dbReference type="EMBL" id="CAFBMT010000004">
    <property type="protein sequence ID" value="CAB4924125.1"/>
    <property type="molecule type" value="Genomic_DNA"/>
</dbReference>
<sequence length="245" mass="24963">MNTRQRTGWVTIALGVLATAASITMVGGSASAGVGYPSPNLADSQQVDLHANTASIDNGDCPNDSDQWWHFLIPPNGGQVYSMVEVYLVIDGVNGNSAVKYTPASADYELSSSGHLNSFFIKVPAGASYTDLVKAGSYVVATPASPETELFNLSHICAPDGGGESTTTTTEAATTTTEAATTTTEAATTTSVASEGPNPTTTTEVQSEAVLPSTGSNGSPMLLTLGGLLLGLGTVVLVASRRTAV</sequence>
<dbReference type="NCBIfam" id="TIGR01167">
    <property type="entry name" value="LPXTG_anchor"/>
    <property type="match status" value="1"/>
</dbReference>
<feature type="compositionally biased region" description="Polar residues" evidence="2">
    <location>
        <begin position="191"/>
        <end position="206"/>
    </location>
</feature>
<gene>
    <name evidence="5" type="ORF">UFOPK3651_01055</name>
</gene>
<reference evidence="5" key="1">
    <citation type="submission" date="2020-05" db="EMBL/GenBank/DDBJ databases">
        <authorList>
            <person name="Chiriac C."/>
            <person name="Salcher M."/>
            <person name="Ghai R."/>
            <person name="Kavagutti S V."/>
        </authorList>
    </citation>
    <scope>NUCLEOTIDE SEQUENCE</scope>
</reference>
<dbReference type="InterPro" id="IPR019931">
    <property type="entry name" value="LPXTG_anchor"/>
</dbReference>
<feature type="compositionally biased region" description="Low complexity" evidence="2">
    <location>
        <begin position="166"/>
        <end position="190"/>
    </location>
</feature>
<evidence type="ECO:0000313" key="5">
    <source>
        <dbReference type="EMBL" id="CAB4924125.1"/>
    </source>
</evidence>
<dbReference type="AlphaFoldDB" id="A0A6J7I037"/>
<evidence type="ECO:0000256" key="3">
    <source>
        <dbReference type="SAM" id="Phobius"/>
    </source>
</evidence>
<keyword evidence="3" id="KW-1133">Transmembrane helix</keyword>
<accession>A0A6J7I037</accession>
<feature type="transmembrane region" description="Helical" evidence="3">
    <location>
        <begin position="221"/>
        <end position="239"/>
    </location>
</feature>
<keyword evidence="3" id="KW-0472">Membrane</keyword>
<feature type="domain" description="Gram-positive cocci surface proteins LPxTG" evidence="4">
    <location>
        <begin position="211"/>
        <end position="245"/>
    </location>
</feature>
<evidence type="ECO:0000256" key="1">
    <source>
        <dbReference type="ARBA" id="ARBA00022525"/>
    </source>
</evidence>